<protein>
    <recommendedName>
        <fullName evidence="5">Phage replication initiation protein</fullName>
    </recommendedName>
</protein>
<evidence type="ECO:0000259" key="1">
    <source>
        <dbReference type="Pfam" id="PF02486"/>
    </source>
</evidence>
<name>A0ABZ0U9A7_9FIRM</name>
<evidence type="ECO:0008006" key="5">
    <source>
        <dbReference type="Google" id="ProtNLM"/>
    </source>
</evidence>
<keyword evidence="4" id="KW-1185">Reference proteome</keyword>
<organism evidence="3 4">
    <name type="scientific">Blautia producta</name>
    <dbReference type="NCBI Taxonomy" id="33035"/>
    <lineage>
        <taxon>Bacteria</taxon>
        <taxon>Bacillati</taxon>
        <taxon>Bacillota</taxon>
        <taxon>Clostridia</taxon>
        <taxon>Lachnospirales</taxon>
        <taxon>Lachnospiraceae</taxon>
        <taxon>Blautia</taxon>
    </lineage>
</organism>
<evidence type="ECO:0000259" key="2">
    <source>
        <dbReference type="Pfam" id="PF18106"/>
    </source>
</evidence>
<sequence>MFSEPSYTNRRVTRQKEELTALIDWCQITVKGLDVFTIIEDILRIPLNLMELHCKGKGIAGHELIAGFDNIKILKPTGKAQYEGFQILMSGSGCRNYENFLTINKETWFDFLERVCKYDVNFPRIDLAIDDRKPYLHIPTLVQMTEEGMLSSQLRNISENGSGELGEEAMIHKGKSLYLGSKTSDFRIVFYEKGYEQAEKYGKEADTDWNRYELRFRQERAVKAVQALIQHRDVAQVALQVLNEKVRFLQKPENSTTTRKRLYPTYTPWEEFMQDIGKIKLTMNPQKKTLERTWDWLTTSVAPSLKMFSEIGKLDNRDYIGLLVENGKMNTVQQRIYDDYRKSIQLPKYDSKEMVL</sequence>
<feature type="domain" description="Replication initiation protein-like C-terminal" evidence="1">
    <location>
        <begin position="120"/>
        <end position="322"/>
    </location>
</feature>
<evidence type="ECO:0000313" key="4">
    <source>
        <dbReference type="Proteomes" id="UP001325248"/>
    </source>
</evidence>
<dbReference type="InterPro" id="IPR003491">
    <property type="entry name" value="REP-like_C"/>
</dbReference>
<dbReference type="Proteomes" id="UP001325248">
    <property type="component" value="Chromosome"/>
</dbReference>
<accession>A0ABZ0U9A7</accession>
<feature type="domain" description="Rolling Circle replication initiation protein N-terminal" evidence="2">
    <location>
        <begin position="21"/>
        <end position="114"/>
    </location>
</feature>
<gene>
    <name evidence="3" type="ORF">BLCOC_21630</name>
</gene>
<dbReference type="InterPro" id="IPR040819">
    <property type="entry name" value="Rol_Rep_N"/>
</dbReference>
<dbReference type="Pfam" id="PF02486">
    <property type="entry name" value="Rep_trans"/>
    <property type="match status" value="1"/>
</dbReference>
<dbReference type="EMBL" id="CP136422">
    <property type="protein sequence ID" value="WPX73810.1"/>
    <property type="molecule type" value="Genomic_DNA"/>
</dbReference>
<reference evidence="3" key="1">
    <citation type="submission" date="2023-10" db="EMBL/GenBank/DDBJ databases">
        <title>Genome sequence of Blautia coccoides DSM 935.</title>
        <authorList>
            <person name="Boeer T."/>
            <person name="Bengelsdorf F.R."/>
            <person name="Daniel R."/>
            <person name="Poehlein A."/>
        </authorList>
    </citation>
    <scope>NUCLEOTIDE SEQUENCE [LARGE SCALE GENOMIC DNA]</scope>
    <source>
        <strain evidence="3">DSM 935</strain>
    </source>
</reference>
<evidence type="ECO:0000313" key="3">
    <source>
        <dbReference type="EMBL" id="WPX73810.1"/>
    </source>
</evidence>
<dbReference type="Pfam" id="PF18106">
    <property type="entry name" value="Rol_Rep_N"/>
    <property type="match status" value="1"/>
</dbReference>
<proteinExistence type="predicted"/>